<dbReference type="Proteomes" id="UP000031197">
    <property type="component" value="Unassembled WGS sequence"/>
</dbReference>
<dbReference type="EMBL" id="JWLW01000021">
    <property type="protein sequence ID" value="KHT51306.1"/>
    <property type="molecule type" value="Genomic_DNA"/>
</dbReference>
<evidence type="ECO:0000313" key="1">
    <source>
        <dbReference type="EMBL" id="KHT51306.1"/>
    </source>
</evidence>
<feature type="non-terminal residue" evidence="1">
    <location>
        <position position="78"/>
    </location>
</feature>
<dbReference type="RefSeq" id="WP_039221169.1">
    <property type="nucleotide sequence ID" value="NZ_JWLW01000021.1"/>
</dbReference>
<name>A0A0B3YDL1_9ALTE</name>
<sequence length="78" mass="8549">GTFKDGARPQLRVQNGATGTDYGVYSFPALFHSPAYYQHSDFDGDGISEVTLFGRLKRNNKIQAKIVSGADSEYKMSA</sequence>
<evidence type="ECO:0000313" key="2">
    <source>
        <dbReference type="Proteomes" id="UP000031197"/>
    </source>
</evidence>
<reference evidence="1 2" key="1">
    <citation type="submission" date="2014-12" db="EMBL/GenBank/DDBJ databases">
        <title>Genome sequencing of Alteromonas marina AD001.</title>
        <authorList>
            <person name="Adrian T.G.S."/>
            <person name="Chan K.G."/>
        </authorList>
    </citation>
    <scope>NUCLEOTIDE SEQUENCE [LARGE SCALE GENOMIC DNA]</scope>
    <source>
        <strain evidence="1 2">AD001</strain>
    </source>
</reference>
<feature type="non-terminal residue" evidence="1">
    <location>
        <position position="1"/>
    </location>
</feature>
<protein>
    <recommendedName>
        <fullName evidence="3">VCBS repeat-containing protein</fullName>
    </recommendedName>
</protein>
<dbReference type="AlphaFoldDB" id="A0A0B3YDL1"/>
<proteinExistence type="predicted"/>
<accession>A0A0B3YDL1</accession>
<evidence type="ECO:0008006" key="3">
    <source>
        <dbReference type="Google" id="ProtNLM"/>
    </source>
</evidence>
<organism evidence="1 2">
    <name type="scientific">Alteromonas marina</name>
    <dbReference type="NCBI Taxonomy" id="203795"/>
    <lineage>
        <taxon>Bacteria</taxon>
        <taxon>Pseudomonadati</taxon>
        <taxon>Pseudomonadota</taxon>
        <taxon>Gammaproteobacteria</taxon>
        <taxon>Alteromonadales</taxon>
        <taxon>Alteromonadaceae</taxon>
        <taxon>Alteromonas/Salinimonas group</taxon>
        <taxon>Alteromonas</taxon>
    </lineage>
</organism>
<comment type="caution">
    <text evidence="1">The sequence shown here is derived from an EMBL/GenBank/DDBJ whole genome shotgun (WGS) entry which is preliminary data.</text>
</comment>
<gene>
    <name evidence="1" type="ORF">RJ41_12270</name>
</gene>
<keyword evidence="2" id="KW-1185">Reference proteome</keyword>